<dbReference type="OrthoDB" id="2389720at2"/>
<reference evidence="2" key="1">
    <citation type="submission" date="2016-10" db="EMBL/GenBank/DDBJ databases">
        <authorList>
            <person name="Varghese N."/>
            <person name="Submissions S."/>
        </authorList>
    </citation>
    <scope>NUCLEOTIDE SEQUENCE [LARGE SCALE GENOMIC DNA]</scope>
    <source>
        <strain evidence="2">CGMCC 1.3703</strain>
    </source>
</reference>
<dbReference type="Proteomes" id="UP000198860">
    <property type="component" value="Unassembled WGS sequence"/>
</dbReference>
<organism evidence="1 2">
    <name type="scientific">Halobacillus aidingensis</name>
    <dbReference type="NCBI Taxonomy" id="240303"/>
    <lineage>
        <taxon>Bacteria</taxon>
        <taxon>Bacillati</taxon>
        <taxon>Bacillota</taxon>
        <taxon>Bacilli</taxon>
        <taxon>Bacillales</taxon>
        <taxon>Bacillaceae</taxon>
        <taxon>Halobacillus</taxon>
    </lineage>
</organism>
<dbReference type="EMBL" id="FNIZ01000002">
    <property type="protein sequence ID" value="SDN98912.1"/>
    <property type="molecule type" value="Genomic_DNA"/>
</dbReference>
<dbReference type="RefSeq" id="WP_089650919.1">
    <property type="nucleotide sequence ID" value="NZ_FNIZ01000002.1"/>
</dbReference>
<accession>A0A1H0FWG3</accession>
<evidence type="ECO:0000313" key="2">
    <source>
        <dbReference type="Proteomes" id="UP000198860"/>
    </source>
</evidence>
<evidence type="ECO:0000313" key="1">
    <source>
        <dbReference type="EMBL" id="SDN98912.1"/>
    </source>
</evidence>
<keyword evidence="2" id="KW-1185">Reference proteome</keyword>
<dbReference type="AlphaFoldDB" id="A0A1H0FWG3"/>
<sequence length="123" mass="14223">MLKLASLDELYEAKKGLEEVSRRYPDVYEVLTHVVSFTRQLQIKYGYMGAMLMEEELTTTYPAFIKGSILSLYKKEVEKLKKHEDFPVVKDLLNQYREVGDAKLFLLILGAKPELLKGSTFIK</sequence>
<gene>
    <name evidence="1" type="ORF">SAMN05421677_102137</name>
</gene>
<protein>
    <submittedName>
        <fullName evidence="1">Uncharacterized protein</fullName>
    </submittedName>
</protein>
<dbReference type="STRING" id="240303.SAMN05421677_102137"/>
<name>A0A1H0FWG3_HALAD</name>
<proteinExistence type="predicted"/>